<gene>
    <name evidence="10" type="ORF">FrCorBMG51_21830</name>
</gene>
<keyword evidence="6" id="KW-0235">DNA replication</keyword>
<dbReference type="SMART" id="SM00480">
    <property type="entry name" value="POL3Bc"/>
    <property type="match status" value="1"/>
</dbReference>
<dbReference type="InterPro" id="IPR001001">
    <property type="entry name" value="DNA_polIII_beta"/>
</dbReference>
<organism evidence="10 11">
    <name type="scientific">Protofrankia coriariae</name>
    <dbReference type="NCBI Taxonomy" id="1562887"/>
    <lineage>
        <taxon>Bacteria</taxon>
        <taxon>Bacillati</taxon>
        <taxon>Actinomycetota</taxon>
        <taxon>Actinomycetes</taxon>
        <taxon>Frankiales</taxon>
        <taxon>Frankiaceae</taxon>
        <taxon>Protofrankia</taxon>
    </lineage>
</organism>
<comment type="caution">
    <text evidence="10">The sequence shown here is derived from an EMBL/GenBank/DDBJ whole genome shotgun (WGS) entry which is preliminary data.</text>
</comment>
<dbReference type="EMBL" id="JWIO01000053">
    <property type="protein sequence ID" value="KLL09885.1"/>
    <property type="molecule type" value="Genomic_DNA"/>
</dbReference>
<accession>A0ABR5EZK1</accession>
<evidence type="ECO:0000256" key="1">
    <source>
        <dbReference type="ARBA" id="ARBA00004496"/>
    </source>
</evidence>
<keyword evidence="7" id="KW-0239">DNA-directed DNA polymerase</keyword>
<evidence type="ECO:0000256" key="7">
    <source>
        <dbReference type="ARBA" id="ARBA00022932"/>
    </source>
</evidence>
<dbReference type="Pfam" id="PF02767">
    <property type="entry name" value="DNA_pol3_beta_2"/>
    <property type="match status" value="1"/>
</dbReference>
<feature type="domain" description="DNA polymerase III beta sliding clamp central" evidence="9">
    <location>
        <begin position="151"/>
        <end position="268"/>
    </location>
</feature>
<dbReference type="Proteomes" id="UP000035425">
    <property type="component" value="Unassembled WGS sequence"/>
</dbReference>
<evidence type="ECO:0000256" key="3">
    <source>
        <dbReference type="ARBA" id="ARBA00022490"/>
    </source>
</evidence>
<evidence type="ECO:0000256" key="6">
    <source>
        <dbReference type="ARBA" id="ARBA00022705"/>
    </source>
</evidence>
<dbReference type="PANTHER" id="PTHR30478">
    <property type="entry name" value="DNA POLYMERASE III SUBUNIT BETA"/>
    <property type="match status" value="1"/>
</dbReference>
<sequence>MTVTALPAVTTAAGVTAVVTYRDLLAALATVAAVIDRKSRPPWNAALVTASPDGNLTITGAGYTATVSVRLPGVARSPGRFLVEGWALTQMCKALVRGERRRDTDDLPVLLDGSLPAAPTVTIGDYTIPLTGLPPEDHPGDCRPAPTIATVDQQALRAALDRVLPAVGRDDTLRALTGVQLSFSSGLATLAATDRYRLAVDSLPATGTSPTGRQELLVPGKILAACAEAWTDQRVAIGRHRAESDVARVTFTCGQTTVSLVEIDGSYPPWHRLLTLDVQHTAAFDRATVQAHVERVLAILAAHPTATGSIMTLTLTPAGVRVAPLLPEHDARVSAPTLPATTSVTDGTVRWAFKAAYLRDALAALPGDTVVFSGQPDVAQAVLLTSLTGQTAGASPYRHLLMPIRINQPPVSPRV</sequence>
<evidence type="ECO:0000256" key="5">
    <source>
        <dbReference type="ARBA" id="ARBA00022695"/>
    </source>
</evidence>
<dbReference type="SUPFAM" id="SSF55979">
    <property type="entry name" value="DNA clamp"/>
    <property type="match status" value="2"/>
</dbReference>
<dbReference type="InterPro" id="IPR022637">
    <property type="entry name" value="DNA_polIII_beta_cen"/>
</dbReference>
<keyword evidence="4" id="KW-0808">Transferase</keyword>
<keyword evidence="3" id="KW-0963">Cytoplasm</keyword>
<comment type="similarity">
    <text evidence="2">Belongs to the beta sliding clamp family.</text>
</comment>
<evidence type="ECO:0000256" key="4">
    <source>
        <dbReference type="ARBA" id="ARBA00022679"/>
    </source>
</evidence>
<protein>
    <submittedName>
        <fullName evidence="10">DNA polymerase III subunit beta</fullName>
    </submittedName>
</protein>
<proteinExistence type="inferred from homology"/>
<evidence type="ECO:0000256" key="8">
    <source>
        <dbReference type="ARBA" id="ARBA00023125"/>
    </source>
</evidence>
<evidence type="ECO:0000259" key="9">
    <source>
        <dbReference type="Pfam" id="PF02767"/>
    </source>
</evidence>
<dbReference type="PANTHER" id="PTHR30478:SF0">
    <property type="entry name" value="BETA SLIDING CLAMP"/>
    <property type="match status" value="1"/>
</dbReference>
<dbReference type="CDD" id="cd00140">
    <property type="entry name" value="beta_clamp"/>
    <property type="match status" value="1"/>
</dbReference>
<evidence type="ECO:0000313" key="11">
    <source>
        <dbReference type="Proteomes" id="UP000035425"/>
    </source>
</evidence>
<keyword evidence="5" id="KW-0548">Nucleotidyltransferase</keyword>
<evidence type="ECO:0000313" key="10">
    <source>
        <dbReference type="EMBL" id="KLL09885.1"/>
    </source>
</evidence>
<reference evidence="10 11" key="1">
    <citation type="submission" date="2014-12" db="EMBL/GenBank/DDBJ databases">
        <title>Frankia sp. BMG5.1 draft genome.</title>
        <authorList>
            <person name="Gtari M."/>
            <person name="Ghodhbane-Gtari F."/>
            <person name="Nouioui I."/>
            <person name="Ktari A."/>
            <person name="Hezbri K."/>
            <person name="Mimouni W."/>
            <person name="Sbissi I."/>
            <person name="Ayari A."/>
            <person name="Yamanaka T."/>
            <person name="Normand P."/>
            <person name="Tisa L.S."/>
            <person name="Boudabous A."/>
        </authorList>
    </citation>
    <scope>NUCLEOTIDE SEQUENCE [LARGE SCALE GENOMIC DNA]</scope>
    <source>
        <strain evidence="10 11">BMG5.1</strain>
    </source>
</reference>
<keyword evidence="8" id="KW-0238">DNA-binding</keyword>
<keyword evidence="11" id="KW-1185">Reference proteome</keyword>
<evidence type="ECO:0000256" key="2">
    <source>
        <dbReference type="ARBA" id="ARBA00010752"/>
    </source>
</evidence>
<name>A0ABR5EZK1_9ACTN</name>
<dbReference type="Gene3D" id="3.10.150.10">
    <property type="entry name" value="DNA Polymerase III, subunit A, domain 2"/>
    <property type="match status" value="3"/>
</dbReference>
<dbReference type="InterPro" id="IPR046938">
    <property type="entry name" value="DNA_clamp_sf"/>
</dbReference>
<comment type="subcellular location">
    <subcellularLocation>
        <location evidence="1">Cytoplasm</location>
    </subcellularLocation>
</comment>